<keyword evidence="5" id="KW-1185">Reference proteome</keyword>
<name>A0A194XMR3_MOLSC</name>
<dbReference type="InterPro" id="IPR056884">
    <property type="entry name" value="NPHP3-like_N"/>
</dbReference>
<keyword evidence="2" id="KW-0175">Coiled coil</keyword>
<accession>A0A194XMR3</accession>
<evidence type="ECO:0000313" key="5">
    <source>
        <dbReference type="Proteomes" id="UP000070700"/>
    </source>
</evidence>
<dbReference type="InParanoid" id="A0A194XMR3"/>
<reference evidence="4 5" key="1">
    <citation type="submission" date="2015-10" db="EMBL/GenBank/DDBJ databases">
        <title>Full genome of DAOMC 229536 Phialocephala scopiformis, a fungal endophyte of spruce producing the potent anti-insectan compound rugulosin.</title>
        <authorList>
            <consortium name="DOE Joint Genome Institute"/>
            <person name="Walker A.K."/>
            <person name="Frasz S.L."/>
            <person name="Seifert K.A."/>
            <person name="Miller J.D."/>
            <person name="Mondo S.J."/>
            <person name="Labutti K."/>
            <person name="Lipzen A."/>
            <person name="Dockter R."/>
            <person name="Kennedy M."/>
            <person name="Grigoriev I.V."/>
            <person name="Spatafora J.W."/>
        </authorList>
    </citation>
    <scope>NUCLEOTIDE SEQUENCE [LARGE SCALE GENOMIC DNA]</scope>
    <source>
        <strain evidence="4 5">CBS 120377</strain>
    </source>
</reference>
<gene>
    <name evidence="4" type="ORF">LY89DRAFT_767578</name>
</gene>
<feature type="non-terminal residue" evidence="4">
    <location>
        <position position="1"/>
    </location>
</feature>
<evidence type="ECO:0000256" key="1">
    <source>
        <dbReference type="ARBA" id="ARBA00022737"/>
    </source>
</evidence>
<dbReference type="Gene3D" id="3.40.50.300">
    <property type="entry name" value="P-loop containing nucleotide triphosphate hydrolases"/>
    <property type="match status" value="1"/>
</dbReference>
<dbReference type="OrthoDB" id="4772757at2759"/>
<dbReference type="KEGG" id="psco:LY89DRAFT_767578"/>
<sequence length="308" mass="35022">AVTIAREATETAAMLRTGLNDISKLREAIQDAQKDSDRASLLNWLSCVDPSSNFNSARDKHQAGTGDWLLRSNVFRRWKTVENSLMWLNEKPGSGKSVLSSTVIHHLEYVRKQDPTVALAYFYFTFNEKEKQTTRGMITSFIKQLCYCCPDIPEAVQELSNYQTQGHTPDLETLEKTLLVTMDGFSSVLLLVDALDECPFQNNERKKLLLSHRRIHRQSPSNLHLLCTSRREEDIEAVIKPLLPSGSLFDCPENSDDFDVELSAWKISMDSDIGILVEKALASEDFRIWPEDSKQEAERMLFKNADGM</sequence>
<dbReference type="PANTHER" id="PTHR10039">
    <property type="entry name" value="AMELOGENIN"/>
    <property type="match status" value="1"/>
</dbReference>
<dbReference type="PANTHER" id="PTHR10039:SF16">
    <property type="entry name" value="GPI INOSITOL-DEACYLASE"/>
    <property type="match status" value="1"/>
</dbReference>
<keyword evidence="1" id="KW-0677">Repeat</keyword>
<dbReference type="EMBL" id="KQ947407">
    <property type="protein sequence ID" value="KUJ21550.1"/>
    <property type="molecule type" value="Genomic_DNA"/>
</dbReference>
<dbReference type="Proteomes" id="UP000070700">
    <property type="component" value="Unassembled WGS sequence"/>
</dbReference>
<dbReference type="AlphaFoldDB" id="A0A194XMR3"/>
<proteinExistence type="predicted"/>
<feature type="coiled-coil region" evidence="2">
    <location>
        <begin position="15"/>
        <end position="42"/>
    </location>
</feature>
<organism evidence="4 5">
    <name type="scientific">Mollisia scopiformis</name>
    <name type="common">Conifer needle endophyte fungus</name>
    <name type="synonym">Phialocephala scopiformis</name>
    <dbReference type="NCBI Taxonomy" id="149040"/>
    <lineage>
        <taxon>Eukaryota</taxon>
        <taxon>Fungi</taxon>
        <taxon>Dikarya</taxon>
        <taxon>Ascomycota</taxon>
        <taxon>Pezizomycotina</taxon>
        <taxon>Leotiomycetes</taxon>
        <taxon>Helotiales</taxon>
        <taxon>Mollisiaceae</taxon>
        <taxon>Mollisia</taxon>
    </lineage>
</organism>
<dbReference type="GeneID" id="28831486"/>
<evidence type="ECO:0000313" key="4">
    <source>
        <dbReference type="EMBL" id="KUJ21550.1"/>
    </source>
</evidence>
<dbReference type="RefSeq" id="XP_018075905.1">
    <property type="nucleotide sequence ID" value="XM_018221760.1"/>
</dbReference>
<dbReference type="Pfam" id="PF24883">
    <property type="entry name" value="NPHP3_N"/>
    <property type="match status" value="1"/>
</dbReference>
<protein>
    <recommendedName>
        <fullName evidence="3">Nephrocystin 3-like N-terminal domain-containing protein</fullName>
    </recommendedName>
</protein>
<feature type="domain" description="Nephrocystin 3-like N-terminal" evidence="3">
    <location>
        <begin position="64"/>
        <end position="230"/>
    </location>
</feature>
<dbReference type="InterPro" id="IPR027417">
    <property type="entry name" value="P-loop_NTPase"/>
</dbReference>
<evidence type="ECO:0000259" key="3">
    <source>
        <dbReference type="Pfam" id="PF24883"/>
    </source>
</evidence>
<evidence type="ECO:0000256" key="2">
    <source>
        <dbReference type="SAM" id="Coils"/>
    </source>
</evidence>